<dbReference type="Proteomes" id="UP000179807">
    <property type="component" value="Unassembled WGS sequence"/>
</dbReference>
<gene>
    <name evidence="2" type="ORF">TRFO_20284</name>
</gene>
<dbReference type="AlphaFoldDB" id="A0A1J4KH94"/>
<reference evidence="2" key="1">
    <citation type="submission" date="2016-10" db="EMBL/GenBank/DDBJ databases">
        <authorList>
            <person name="Benchimol M."/>
            <person name="Almeida L.G."/>
            <person name="Vasconcelos A.T."/>
            <person name="Perreira-Neves A."/>
            <person name="Rosa I.A."/>
            <person name="Tasca T."/>
            <person name="Bogo M.R."/>
            <person name="de Souza W."/>
        </authorList>
    </citation>
    <scope>NUCLEOTIDE SEQUENCE [LARGE SCALE GENOMIC DNA]</scope>
    <source>
        <strain evidence="2">K</strain>
    </source>
</reference>
<dbReference type="RefSeq" id="XP_068363546.1">
    <property type="nucleotide sequence ID" value="XM_068501308.1"/>
</dbReference>
<sequence length="288" mass="33461">MNEKQESSQLSSADIISHGITISRLNESAQKIKQIEENQAIQLQNQLRLKDTEIARLKDELTKYKLSKEEKKNKLLELNNVILSSITKIHENQNFSQPGLQEIYDENAKLVKQLSNYINNGNENQKLQKIVENLETELFELTEKRAIMNGESSPSIFQRLVENKKLLKKQINEMENYIRNSFQFEKDDIKSKIKNLQKNTSALSAELRQLKSDLKNWETHSQKNSTEPLKILITFCEELENEASFKEVEVKKLRNENIKLKSECSKLKSDSQVIEKEIAYITRSISGM</sequence>
<protein>
    <submittedName>
        <fullName evidence="2">Uncharacterized protein</fullName>
    </submittedName>
</protein>
<proteinExistence type="predicted"/>
<name>A0A1J4KH94_9EUKA</name>
<organism evidence="2 3">
    <name type="scientific">Tritrichomonas foetus</name>
    <dbReference type="NCBI Taxonomy" id="1144522"/>
    <lineage>
        <taxon>Eukaryota</taxon>
        <taxon>Metamonada</taxon>
        <taxon>Parabasalia</taxon>
        <taxon>Tritrichomonadida</taxon>
        <taxon>Tritrichomonadidae</taxon>
        <taxon>Tritrichomonas</taxon>
    </lineage>
</organism>
<evidence type="ECO:0000313" key="3">
    <source>
        <dbReference type="Proteomes" id="UP000179807"/>
    </source>
</evidence>
<comment type="caution">
    <text evidence="2">The sequence shown here is derived from an EMBL/GenBank/DDBJ whole genome shotgun (WGS) entry which is preliminary data.</text>
</comment>
<dbReference type="GeneID" id="94836012"/>
<keyword evidence="3" id="KW-1185">Reference proteome</keyword>
<dbReference type="VEuPathDB" id="TrichDB:TRFO_20284"/>
<dbReference type="EMBL" id="MLAK01000612">
    <property type="protein sequence ID" value="OHT10410.1"/>
    <property type="molecule type" value="Genomic_DNA"/>
</dbReference>
<feature type="coiled-coil region" evidence="1">
    <location>
        <begin position="26"/>
        <end position="74"/>
    </location>
</feature>
<accession>A0A1J4KH94</accession>
<evidence type="ECO:0000256" key="1">
    <source>
        <dbReference type="SAM" id="Coils"/>
    </source>
</evidence>
<evidence type="ECO:0000313" key="2">
    <source>
        <dbReference type="EMBL" id="OHT10410.1"/>
    </source>
</evidence>
<keyword evidence="1" id="KW-0175">Coiled coil</keyword>
<feature type="coiled-coil region" evidence="1">
    <location>
        <begin position="100"/>
        <end position="270"/>
    </location>
</feature>